<dbReference type="Gene3D" id="3.40.50.720">
    <property type="entry name" value="NAD(P)-binding Rossmann-like Domain"/>
    <property type="match status" value="1"/>
</dbReference>
<feature type="domain" description="Alcohol dehydrogenase-like N-terminal" evidence="3">
    <location>
        <begin position="26"/>
        <end position="90"/>
    </location>
</feature>
<dbReference type="SUPFAM" id="SSF50129">
    <property type="entry name" value="GroES-like"/>
    <property type="match status" value="1"/>
</dbReference>
<gene>
    <name evidence="4" type="ORF">OEA41_007860</name>
</gene>
<dbReference type="Gene3D" id="3.90.180.10">
    <property type="entry name" value="Medium-chain alcohol dehydrogenases, catalytic domain"/>
    <property type="match status" value="1"/>
</dbReference>
<dbReference type="GO" id="GO:0016651">
    <property type="term" value="F:oxidoreductase activity, acting on NAD(P)H"/>
    <property type="evidence" value="ECO:0007669"/>
    <property type="project" value="InterPro"/>
</dbReference>
<evidence type="ECO:0000259" key="3">
    <source>
        <dbReference type="Pfam" id="PF08240"/>
    </source>
</evidence>
<accession>A0AAD9ZDW0</accession>
<dbReference type="Proteomes" id="UP001276659">
    <property type="component" value="Unassembled WGS sequence"/>
</dbReference>
<keyword evidence="5" id="KW-1185">Reference proteome</keyword>
<dbReference type="InterPro" id="IPR036291">
    <property type="entry name" value="NAD(P)-bd_dom_sf"/>
</dbReference>
<comment type="caution">
    <text evidence="4">The sequence shown here is derived from an EMBL/GenBank/DDBJ whole genome shotgun (WGS) entry which is preliminary data.</text>
</comment>
<dbReference type="PANTHER" id="PTHR45348:SF2">
    <property type="entry name" value="ZINC-TYPE ALCOHOL DEHYDROGENASE-LIKE PROTEIN C2E1P3.01"/>
    <property type="match status" value="1"/>
</dbReference>
<dbReference type="InterPro" id="IPR047122">
    <property type="entry name" value="Trans-enoyl_RdTase-like"/>
</dbReference>
<protein>
    <recommendedName>
        <fullName evidence="3">Alcohol dehydrogenase-like N-terminal domain-containing protein</fullName>
    </recommendedName>
</protein>
<sequence length="354" mass="37818">MQKALIVKEVGKPVILTTRPIPQPEEGQVLIKITSTMILPHDTYGRDAGLFIGHKLPYILGTNLAGIVQAFGPNTSAPYNKGDHIFGQASVEYPTPDQAGLQQYAVLDITATAKVPAGFTEDQVVTLPVNASTSFIALFHTSTGFGFDAPFGNGNYNNANQTLVIIGAGTNVGKLAIQFAKLARITAIIAIASKAREQELIALGATCVINRHLPQSEIAALVHAKAGGAENVTHVHDWDVTQVYDCASWTYELAISLLATDTASTLLALHPIDAETIAKERPRCEARFVTGTSKGLGDLKEGFWRELPGWVERGLVKCPEVRFVEGLNEGEVNVALDAYRDGSAGKGVVVHPNA</sequence>
<dbReference type="SUPFAM" id="SSF51735">
    <property type="entry name" value="NAD(P)-binding Rossmann-fold domains"/>
    <property type="match status" value="1"/>
</dbReference>
<reference evidence="4" key="1">
    <citation type="submission" date="2022-11" db="EMBL/GenBank/DDBJ databases">
        <title>Chromosomal genome sequence assembly and mating type (MAT) locus characterization of the leprose asexual lichenized fungus Lepraria neglecta (Nyl.) Erichsen.</title>
        <authorList>
            <person name="Allen J.L."/>
            <person name="Pfeffer B."/>
        </authorList>
    </citation>
    <scope>NUCLEOTIDE SEQUENCE</scope>
    <source>
        <strain evidence="4">Allen 5258</strain>
    </source>
</reference>
<evidence type="ECO:0000256" key="2">
    <source>
        <dbReference type="ARBA" id="ARBA00023002"/>
    </source>
</evidence>
<dbReference type="Pfam" id="PF08240">
    <property type="entry name" value="ADH_N"/>
    <property type="match status" value="1"/>
</dbReference>
<dbReference type="EMBL" id="JASNWA010000004">
    <property type="protein sequence ID" value="KAK3176537.1"/>
    <property type="molecule type" value="Genomic_DNA"/>
</dbReference>
<proteinExistence type="inferred from homology"/>
<dbReference type="InterPro" id="IPR013154">
    <property type="entry name" value="ADH-like_N"/>
</dbReference>
<dbReference type="AlphaFoldDB" id="A0AAD9ZDW0"/>
<keyword evidence="2" id="KW-0560">Oxidoreductase</keyword>
<dbReference type="PANTHER" id="PTHR45348">
    <property type="entry name" value="HYPOTHETICAL OXIDOREDUCTASE (EUROFUNG)"/>
    <property type="match status" value="1"/>
</dbReference>
<evidence type="ECO:0000256" key="1">
    <source>
        <dbReference type="ARBA" id="ARBA00008072"/>
    </source>
</evidence>
<evidence type="ECO:0000313" key="4">
    <source>
        <dbReference type="EMBL" id="KAK3176537.1"/>
    </source>
</evidence>
<dbReference type="InterPro" id="IPR011032">
    <property type="entry name" value="GroES-like_sf"/>
</dbReference>
<evidence type="ECO:0000313" key="5">
    <source>
        <dbReference type="Proteomes" id="UP001276659"/>
    </source>
</evidence>
<comment type="similarity">
    <text evidence="1">Belongs to the zinc-containing alcohol dehydrogenase family.</text>
</comment>
<name>A0AAD9ZDW0_9LECA</name>
<organism evidence="4 5">
    <name type="scientific">Lepraria neglecta</name>
    <dbReference type="NCBI Taxonomy" id="209136"/>
    <lineage>
        <taxon>Eukaryota</taxon>
        <taxon>Fungi</taxon>
        <taxon>Dikarya</taxon>
        <taxon>Ascomycota</taxon>
        <taxon>Pezizomycotina</taxon>
        <taxon>Lecanoromycetes</taxon>
        <taxon>OSLEUM clade</taxon>
        <taxon>Lecanoromycetidae</taxon>
        <taxon>Lecanorales</taxon>
        <taxon>Lecanorineae</taxon>
        <taxon>Stereocaulaceae</taxon>
        <taxon>Lepraria</taxon>
    </lineage>
</organism>